<evidence type="ECO:0000313" key="2">
    <source>
        <dbReference type="Proteomes" id="UP000253772"/>
    </source>
</evidence>
<organism evidence="1 2">
    <name type="scientific">Cupriavidus metallidurans</name>
    <dbReference type="NCBI Taxonomy" id="119219"/>
    <lineage>
        <taxon>Bacteria</taxon>
        <taxon>Pseudomonadati</taxon>
        <taxon>Pseudomonadota</taxon>
        <taxon>Betaproteobacteria</taxon>
        <taxon>Burkholderiales</taxon>
        <taxon>Burkholderiaceae</taxon>
        <taxon>Cupriavidus</taxon>
    </lineage>
</organism>
<dbReference type="AlphaFoldDB" id="A0A482IR60"/>
<sequence length="402" mass="42656">MANTLLTPVKILDESLMILENNLSFTSRSNREYSKDFAISGAKIGATVNARKPNRFVGTTGPNLNIENVNETSVPITLTTQFHVDFTFSSQELTLIVDDFADRYLKPAMATIANKLDFDGLALASTVANNVGTVGTTPNDIKVLLDAGVKLDNEATPRDGLRTVVWDPATNGSMVKSAAGLFNPSNKIGAQYDSGIFSPSGLGFDIGMDQNVNTFTTGTRTNGTVNGASQTGSTLILAGLGAAGTVNKGDTFTIAGVFGVNPQNRQSTGVLRQFTVTANATADGSGNATVSIFPAINTSASNQQYQTVSAGPANGAAVTWDIAANTQYVANLAYHRDAFTLATADLEDVSQYGAWGARRNYKGISMRISRQYAIGTDTVPCRIDVLYGWAPIYQELACRIVR</sequence>
<evidence type="ECO:0008006" key="3">
    <source>
        <dbReference type="Google" id="ProtNLM"/>
    </source>
</evidence>
<dbReference type="EMBL" id="CP037900">
    <property type="protein sequence ID" value="QBP10436.1"/>
    <property type="molecule type" value="Genomic_DNA"/>
</dbReference>
<dbReference type="InterPro" id="IPR024659">
    <property type="entry name" value="Phage_coat_Gp5"/>
</dbReference>
<reference evidence="1 2" key="1">
    <citation type="submission" date="2019-03" db="EMBL/GenBank/DDBJ databases">
        <title>Comparative insights into the high quality Complete genome sequence of highly metal resistant Cupriavidus metallidurans strain BS1 isolated from a gold-copper mine.</title>
        <authorList>
            <person name="Mazhar H.S."/>
            <person name="Rensing C."/>
        </authorList>
    </citation>
    <scope>NUCLEOTIDE SEQUENCE [LARGE SCALE GENOMIC DNA]</scope>
    <source>
        <strain evidence="1 2">BS1</strain>
    </source>
</reference>
<dbReference type="OrthoDB" id="6689153at2"/>
<dbReference type="Proteomes" id="UP000253772">
    <property type="component" value="Chromosome c1"/>
</dbReference>
<accession>A0A482IR60</accession>
<proteinExistence type="predicted"/>
<dbReference type="Gene3D" id="2.40.30.240">
    <property type="match status" value="1"/>
</dbReference>
<name>A0A482IR60_9BURK</name>
<gene>
    <name evidence="1" type="ORF">DDF84_012070</name>
</gene>
<evidence type="ECO:0000313" key="1">
    <source>
        <dbReference type="EMBL" id="QBP10436.1"/>
    </source>
</evidence>
<protein>
    <recommendedName>
        <fullName evidence="3">P22 coat-protein 5 family protein</fullName>
    </recommendedName>
</protein>
<dbReference type="Pfam" id="PF11651">
    <property type="entry name" value="P22_CoatProtein"/>
    <property type="match status" value="1"/>
</dbReference>
<dbReference type="RefSeq" id="WP_111733532.1">
    <property type="nucleotide sequence ID" value="NZ_CP037900.1"/>
</dbReference>